<proteinExistence type="predicted"/>
<comment type="caution">
    <text evidence="2">The sequence shown here is derived from an EMBL/GenBank/DDBJ whole genome shotgun (WGS) entry which is preliminary data.</text>
</comment>
<dbReference type="Proteomes" id="UP001209854">
    <property type="component" value="Unassembled WGS sequence"/>
</dbReference>
<dbReference type="EMBL" id="JAPFCC010000001">
    <property type="protein sequence ID" value="MCW7556260.1"/>
    <property type="molecule type" value="Genomic_DNA"/>
</dbReference>
<evidence type="ECO:0000313" key="2">
    <source>
        <dbReference type="EMBL" id="MCW7556260.1"/>
    </source>
</evidence>
<feature type="region of interest" description="Disordered" evidence="1">
    <location>
        <begin position="1"/>
        <end position="30"/>
    </location>
</feature>
<feature type="compositionally biased region" description="Basic and acidic residues" evidence="1">
    <location>
        <begin position="139"/>
        <end position="156"/>
    </location>
</feature>
<accession>A0ABT3N3Q8</accession>
<dbReference type="RefSeq" id="WP_262565959.1">
    <property type="nucleotide sequence ID" value="NZ_JAPFCC010000001.1"/>
</dbReference>
<evidence type="ECO:0000256" key="1">
    <source>
        <dbReference type="SAM" id="MobiDB-lite"/>
    </source>
</evidence>
<feature type="compositionally biased region" description="Low complexity" evidence="1">
    <location>
        <begin position="1"/>
        <end position="12"/>
    </location>
</feature>
<keyword evidence="3" id="KW-1185">Reference proteome</keyword>
<gene>
    <name evidence="2" type="ORF">NX722_27250</name>
</gene>
<name>A0ABT3N3Q8_9GAMM</name>
<reference evidence="2 3" key="1">
    <citation type="submission" date="2022-10" db="EMBL/GenBank/DDBJ databases">
        <title>High-quality genome sequences of two octocoral-associated bacteria, Endozoicomonas euniceicola EF212 and Endozoicomonas gorgoniicola PS125.</title>
        <authorList>
            <person name="Chiou Y.-J."/>
            <person name="Chen Y.-H."/>
        </authorList>
    </citation>
    <scope>NUCLEOTIDE SEQUENCE [LARGE SCALE GENOMIC DNA]</scope>
    <source>
        <strain evidence="2 3">PS125</strain>
    </source>
</reference>
<feature type="region of interest" description="Disordered" evidence="1">
    <location>
        <begin position="87"/>
        <end position="181"/>
    </location>
</feature>
<evidence type="ECO:0000313" key="3">
    <source>
        <dbReference type="Proteomes" id="UP001209854"/>
    </source>
</evidence>
<organism evidence="2 3">
    <name type="scientific">Endozoicomonas gorgoniicola</name>
    <dbReference type="NCBI Taxonomy" id="1234144"/>
    <lineage>
        <taxon>Bacteria</taxon>
        <taxon>Pseudomonadati</taxon>
        <taxon>Pseudomonadota</taxon>
        <taxon>Gammaproteobacteria</taxon>
        <taxon>Oceanospirillales</taxon>
        <taxon>Endozoicomonadaceae</taxon>
        <taxon>Endozoicomonas</taxon>
    </lineage>
</organism>
<sequence>MEPTSSTASATAVHSNPCENLPEPASEAEKSPVAFGLNVRKEAADVSASVRKHLPDSLIDHDYCASRTSAETGEQSYILIPVTLVTPESAQTESGRKQESDMPSSAAVKDRPLSSSLDSFPESDDNPFDAAFKAAQSEAGKELENHNRSDVARLESRYGPILKSPEQKKLEQTLFTSTTRM</sequence>
<protein>
    <submittedName>
        <fullName evidence="2">Uncharacterized protein</fullName>
    </submittedName>
</protein>